<dbReference type="EMBL" id="JAUPEV010000009">
    <property type="protein sequence ID" value="MDO7253483.1"/>
    <property type="molecule type" value="Genomic_DNA"/>
</dbReference>
<dbReference type="SUPFAM" id="SSF51690">
    <property type="entry name" value="Nicotinate/Quinolinate PRTase C-terminal domain-like"/>
    <property type="match status" value="1"/>
</dbReference>
<dbReference type="GO" id="GO:0004514">
    <property type="term" value="F:nicotinate-nucleotide diphosphorylase (carboxylating) activity"/>
    <property type="evidence" value="ECO:0007669"/>
    <property type="project" value="UniProtKB-EC"/>
</dbReference>
<gene>
    <name evidence="13" type="primary">nadC</name>
    <name evidence="12" type="ORF">Q5I04_06125</name>
    <name evidence="13" type="ORF">Q5I06_06450</name>
</gene>
<evidence type="ECO:0000256" key="1">
    <source>
        <dbReference type="ARBA" id="ARBA00003237"/>
    </source>
</evidence>
<keyword evidence="5" id="KW-0662">Pyridine nucleotide biosynthesis</keyword>
<dbReference type="GO" id="GO:0009435">
    <property type="term" value="P:NAD+ biosynthetic process"/>
    <property type="evidence" value="ECO:0007669"/>
    <property type="project" value="InterPro"/>
</dbReference>
<feature type="domain" description="Quinolinate phosphoribosyl transferase N-terminal" evidence="11">
    <location>
        <begin position="23"/>
        <end position="103"/>
    </location>
</feature>
<accession>A0AA90PW63</accession>
<evidence type="ECO:0000256" key="5">
    <source>
        <dbReference type="ARBA" id="ARBA00022642"/>
    </source>
</evidence>
<organism evidence="13 14">
    <name type="scientific">Helicobacter cappadocius</name>
    <dbReference type="NCBI Taxonomy" id="3063998"/>
    <lineage>
        <taxon>Bacteria</taxon>
        <taxon>Pseudomonadati</taxon>
        <taxon>Campylobacterota</taxon>
        <taxon>Epsilonproteobacteria</taxon>
        <taxon>Campylobacterales</taxon>
        <taxon>Helicobacteraceae</taxon>
        <taxon>Helicobacter</taxon>
    </lineage>
</organism>
<evidence type="ECO:0000313" key="12">
    <source>
        <dbReference type="EMBL" id="MDO7253483.1"/>
    </source>
</evidence>
<proteinExistence type="inferred from homology"/>
<reference evidence="12" key="2">
    <citation type="submission" date="2023-07" db="EMBL/GenBank/DDBJ databases">
        <authorList>
            <person name="Aydin F."/>
            <person name="Tarhane S."/>
            <person name="Saticioglu I.B."/>
            <person name="Karakaya E."/>
            <person name="Abay S."/>
            <person name="Guran O."/>
            <person name="Bozkurt E."/>
            <person name="Uzum N."/>
            <person name="Olgun K."/>
            <person name="Jablonski D."/>
        </authorList>
    </citation>
    <scope>NUCLEOTIDE SEQUENCE</scope>
    <source>
        <strain evidence="12">Faydin-H75</strain>
    </source>
</reference>
<evidence type="ECO:0000313" key="13">
    <source>
        <dbReference type="EMBL" id="MDP2539410.1"/>
    </source>
</evidence>
<sequence length="277" mass="31539">MIGNIEKFVKDVLHEDLGRGDLFERLIGDDFLVTAKIIAKENGVFSGGVYIQEICRIYDIACKWNVTDTQEFFSGQTLIELHGHYKILLKLERTILNILQHSSGIASNTFGYMKMLDGVSITILDTRKTRPLLREFEKYSVRNGGAKNHRMGLDDTLMLKDTHLKYIKNQDLKSFIDNARKYIPWTAKIEIESESIEFAKIAMQSGVDIVMCDNMRPEDIKEVVNFRNANYPYVLLEGSGRITKDTIIEYAKSGVDAISIGSLIHQAVWVDMSMKMA</sequence>
<dbReference type="Proteomes" id="UP001240777">
    <property type="component" value="Unassembled WGS sequence"/>
</dbReference>
<dbReference type="Gene3D" id="3.90.1170.20">
    <property type="entry name" value="Quinolinate phosphoribosyl transferase, N-terminal domain"/>
    <property type="match status" value="1"/>
</dbReference>
<evidence type="ECO:0000313" key="14">
    <source>
        <dbReference type="Proteomes" id="UP001177258"/>
    </source>
</evidence>
<comment type="similarity">
    <text evidence="3 9">Belongs to the NadC/ModD family.</text>
</comment>
<protein>
    <recommendedName>
        <fullName evidence="4">nicotinate-nucleotide diphosphorylase (carboxylating)</fullName>
        <ecNumber evidence="4">2.4.2.19</ecNumber>
    </recommendedName>
    <alternativeName>
        <fullName evidence="8">Quinolinate phosphoribosyltransferase [decarboxylating]</fullName>
    </alternativeName>
</protein>
<evidence type="ECO:0000256" key="6">
    <source>
        <dbReference type="ARBA" id="ARBA00022676"/>
    </source>
</evidence>
<name>A0AA90PW63_9HELI</name>
<dbReference type="EC" id="2.4.2.19" evidence="4"/>
<keyword evidence="6 9" id="KW-0328">Glycosyltransferase</keyword>
<dbReference type="EMBL" id="JAUYZK010000009">
    <property type="protein sequence ID" value="MDP2539410.1"/>
    <property type="molecule type" value="Genomic_DNA"/>
</dbReference>
<dbReference type="InterPro" id="IPR036068">
    <property type="entry name" value="Nicotinate_pribotase-like_C"/>
</dbReference>
<dbReference type="Proteomes" id="UP001177258">
    <property type="component" value="Unassembled WGS sequence"/>
</dbReference>
<feature type="domain" description="Quinolinate phosphoribosyl transferase C-terminal" evidence="10">
    <location>
        <begin position="105"/>
        <end position="275"/>
    </location>
</feature>
<dbReference type="SUPFAM" id="SSF54675">
    <property type="entry name" value="Nicotinate/Quinolinate PRTase N-terminal domain-like"/>
    <property type="match status" value="1"/>
</dbReference>
<dbReference type="PIRSF" id="PIRSF006250">
    <property type="entry name" value="NadC_ModD"/>
    <property type="match status" value="1"/>
</dbReference>
<dbReference type="GO" id="GO:0005737">
    <property type="term" value="C:cytoplasm"/>
    <property type="evidence" value="ECO:0007669"/>
    <property type="project" value="TreeGrafter"/>
</dbReference>
<evidence type="ECO:0000259" key="11">
    <source>
        <dbReference type="Pfam" id="PF02749"/>
    </source>
</evidence>
<keyword evidence="15" id="KW-1185">Reference proteome</keyword>
<comment type="function">
    <text evidence="1">Involved in the catabolism of quinolinic acid (QA).</text>
</comment>
<dbReference type="PANTHER" id="PTHR32179">
    <property type="entry name" value="NICOTINATE-NUCLEOTIDE PYROPHOSPHORYLASE [CARBOXYLATING]"/>
    <property type="match status" value="1"/>
</dbReference>
<comment type="caution">
    <text evidence="13">The sequence shown here is derived from an EMBL/GenBank/DDBJ whole genome shotgun (WGS) entry which is preliminary data.</text>
</comment>
<dbReference type="InterPro" id="IPR037128">
    <property type="entry name" value="Quinolinate_PRibosylTase_N_sf"/>
</dbReference>
<reference evidence="12 14" key="3">
    <citation type="journal article" date="2024" name="Syst. Appl. Microbiol.">
        <title>Helicobacter cappadocius sp. nov., from lizards: The first psychrotrophic Helicobacter species.</title>
        <authorList>
            <person name="Aydin F."/>
            <person name="Tarhane S."/>
            <person name="Karakaya E."/>
            <person name="Abay S."/>
            <person name="Kayman T."/>
            <person name="Guran O."/>
            <person name="Bozkurt E."/>
            <person name="Uzum N."/>
            <person name="Avci A."/>
            <person name="Olgun K."/>
            <person name="Jablonski D."/>
            <person name="Guran C."/>
            <person name="Burcin Saticioglu I."/>
        </authorList>
    </citation>
    <scope>NUCLEOTIDE SEQUENCE [LARGE SCALE GENOMIC DNA]</scope>
    <source>
        <strain evidence="12">Faydin-H75</strain>
        <strain evidence="14">faydin-H76</strain>
    </source>
</reference>
<dbReference type="InterPro" id="IPR013785">
    <property type="entry name" value="Aldolase_TIM"/>
</dbReference>
<dbReference type="AlphaFoldDB" id="A0AA90PW63"/>
<evidence type="ECO:0000256" key="7">
    <source>
        <dbReference type="ARBA" id="ARBA00022679"/>
    </source>
</evidence>
<dbReference type="GO" id="GO:0034213">
    <property type="term" value="P:quinolinate catabolic process"/>
    <property type="evidence" value="ECO:0007669"/>
    <property type="project" value="TreeGrafter"/>
</dbReference>
<dbReference type="InterPro" id="IPR004393">
    <property type="entry name" value="NadC"/>
</dbReference>
<evidence type="ECO:0000256" key="3">
    <source>
        <dbReference type="ARBA" id="ARBA00009400"/>
    </source>
</evidence>
<evidence type="ECO:0000256" key="8">
    <source>
        <dbReference type="ARBA" id="ARBA00033102"/>
    </source>
</evidence>
<keyword evidence="7 9" id="KW-0808">Transferase</keyword>
<dbReference type="Pfam" id="PF01729">
    <property type="entry name" value="QRPTase_C"/>
    <property type="match status" value="1"/>
</dbReference>
<evidence type="ECO:0000259" key="10">
    <source>
        <dbReference type="Pfam" id="PF01729"/>
    </source>
</evidence>
<evidence type="ECO:0000256" key="4">
    <source>
        <dbReference type="ARBA" id="ARBA00011944"/>
    </source>
</evidence>
<comment type="pathway">
    <text evidence="2">Cofactor biosynthesis; NAD(+) biosynthesis; nicotinate D-ribonucleotide from quinolinate: step 1/1.</text>
</comment>
<evidence type="ECO:0000256" key="9">
    <source>
        <dbReference type="PIRNR" id="PIRNR006250"/>
    </source>
</evidence>
<dbReference type="PANTHER" id="PTHR32179:SF3">
    <property type="entry name" value="NICOTINATE-NUCLEOTIDE PYROPHOSPHORYLASE [CARBOXYLATING]"/>
    <property type="match status" value="1"/>
</dbReference>
<dbReference type="RefSeq" id="WP_305517329.1">
    <property type="nucleotide sequence ID" value="NZ_JAUPEV010000009.1"/>
</dbReference>
<dbReference type="InterPro" id="IPR022412">
    <property type="entry name" value="Quinolinate_PRibosylTrfase_N"/>
</dbReference>
<dbReference type="FunFam" id="3.20.20.70:FF:000030">
    <property type="entry name" value="Nicotinate-nucleotide pyrophosphorylase, carboxylating"/>
    <property type="match status" value="1"/>
</dbReference>
<reference evidence="13 15" key="1">
    <citation type="submission" date="2023-07" db="EMBL/GenBank/DDBJ databases">
        <title>Unpublished Manusciprt.</title>
        <authorList>
            <person name="Aydin F."/>
            <person name="Tarhane S."/>
            <person name="Saticioglu I.B."/>
            <person name="Karakaya E."/>
            <person name="Abay S."/>
            <person name="Guran O."/>
            <person name="Bozkurt E."/>
            <person name="Uzum N."/>
            <person name="Olgun K."/>
            <person name="Jablonski D."/>
        </authorList>
    </citation>
    <scope>NUCLEOTIDE SEQUENCE</scope>
    <source>
        <strain evidence="15">faydin-H75</strain>
        <strain evidence="13">Faydin-H76</strain>
    </source>
</reference>
<evidence type="ECO:0000256" key="2">
    <source>
        <dbReference type="ARBA" id="ARBA00004893"/>
    </source>
</evidence>
<dbReference type="CDD" id="cd01572">
    <property type="entry name" value="QPRTase"/>
    <property type="match status" value="1"/>
</dbReference>
<dbReference type="NCBIfam" id="TIGR00078">
    <property type="entry name" value="nadC"/>
    <property type="match status" value="1"/>
</dbReference>
<evidence type="ECO:0000313" key="15">
    <source>
        <dbReference type="Proteomes" id="UP001240777"/>
    </source>
</evidence>
<dbReference type="Pfam" id="PF02749">
    <property type="entry name" value="QRPTase_N"/>
    <property type="match status" value="1"/>
</dbReference>
<dbReference type="InterPro" id="IPR027277">
    <property type="entry name" value="NadC/ModD"/>
</dbReference>
<dbReference type="InterPro" id="IPR002638">
    <property type="entry name" value="Quinolinate_PRibosylTrfase_C"/>
</dbReference>
<dbReference type="Gene3D" id="3.20.20.70">
    <property type="entry name" value="Aldolase class I"/>
    <property type="match status" value="1"/>
</dbReference>